<dbReference type="PROSITE" id="PS00064">
    <property type="entry name" value="L_LDH"/>
    <property type="match status" value="1"/>
</dbReference>
<accession>A0A1W1EHE1</accession>
<dbReference type="InterPro" id="IPR001236">
    <property type="entry name" value="Lactate/malate_DH_N"/>
</dbReference>
<name>A0A1W1EHE1_9ZZZZ</name>
<dbReference type="Pfam" id="PF00056">
    <property type="entry name" value="Ldh_1_N"/>
    <property type="match status" value="1"/>
</dbReference>
<dbReference type="PIRSF" id="PIRSF000102">
    <property type="entry name" value="Lac_mal_DH"/>
    <property type="match status" value="1"/>
</dbReference>
<dbReference type="SUPFAM" id="SSF56327">
    <property type="entry name" value="LDH C-terminal domain-like"/>
    <property type="match status" value="1"/>
</dbReference>
<dbReference type="PRINTS" id="PR00086">
    <property type="entry name" value="LLDHDRGNASE"/>
</dbReference>
<evidence type="ECO:0000259" key="3">
    <source>
        <dbReference type="Pfam" id="PF00056"/>
    </source>
</evidence>
<evidence type="ECO:0000259" key="4">
    <source>
        <dbReference type="Pfam" id="PF02866"/>
    </source>
</evidence>
<dbReference type="InterPro" id="IPR015955">
    <property type="entry name" value="Lactate_DH/Glyco_Ohase_4_C"/>
</dbReference>
<sequence>MNRGKVGIVGAGFVGASTAYTLAILGIAREIVLYDIVADVAIGKAIDIAQATNFSSKSTVVNYAIEPKDMKDCDIVVVTAGVPRKNGMSRSDLLMINAKIVKEITNNIKRYSPNAIIICVSNPLDVMTYLMHSISGLDRNRVIGMAGALDGARMAHYIAQKTKVNSSKIDAMVLGEHGDSMTPYIDASTISGIPITQFIGSSDIENIIEDTQKGGATIVQHLGTSAYYAPARAITAMVEAILDNSRIIISSSVILDGEYGYRDTALGVPVILGKNGVEEIIELDLDKSTKSKLDKSVLSIQENIEILKSNGIFS</sequence>
<proteinExistence type="predicted"/>
<gene>
    <name evidence="5" type="ORF">MNB_SV-15-368</name>
</gene>
<dbReference type="CDD" id="cd01339">
    <property type="entry name" value="LDH-like_MDH"/>
    <property type="match status" value="1"/>
</dbReference>
<feature type="domain" description="Lactate/malate dehydrogenase N-terminal" evidence="3">
    <location>
        <begin position="5"/>
        <end position="144"/>
    </location>
</feature>
<dbReference type="Gene3D" id="3.90.110.10">
    <property type="entry name" value="Lactate dehydrogenase/glycoside hydrolase, family 4, C-terminal"/>
    <property type="match status" value="1"/>
</dbReference>
<dbReference type="PANTHER" id="PTHR43128:SF16">
    <property type="entry name" value="L-LACTATE DEHYDROGENASE"/>
    <property type="match status" value="1"/>
</dbReference>
<dbReference type="InterPro" id="IPR001557">
    <property type="entry name" value="L-lactate/malate_DH"/>
</dbReference>
<dbReference type="GO" id="GO:0006089">
    <property type="term" value="P:lactate metabolic process"/>
    <property type="evidence" value="ECO:0007669"/>
    <property type="project" value="TreeGrafter"/>
</dbReference>
<dbReference type="InterPro" id="IPR018177">
    <property type="entry name" value="L-lactate_DH_AS"/>
</dbReference>
<dbReference type="GO" id="GO:0030060">
    <property type="term" value="F:L-malate dehydrogenase (NAD+) activity"/>
    <property type="evidence" value="ECO:0007669"/>
    <property type="project" value="UniProtKB-EC"/>
</dbReference>
<dbReference type="EMBL" id="FRYL01000002">
    <property type="protein sequence ID" value="SHO80275.1"/>
    <property type="molecule type" value="Genomic_DNA"/>
</dbReference>
<dbReference type="Pfam" id="PF02866">
    <property type="entry name" value="Ldh_1_C"/>
    <property type="match status" value="1"/>
</dbReference>
<dbReference type="GO" id="GO:0004459">
    <property type="term" value="F:L-lactate dehydrogenase (NAD+) activity"/>
    <property type="evidence" value="ECO:0007669"/>
    <property type="project" value="InterPro"/>
</dbReference>
<evidence type="ECO:0000313" key="5">
    <source>
        <dbReference type="EMBL" id="SHO80275.1"/>
    </source>
</evidence>
<dbReference type="InterPro" id="IPR022383">
    <property type="entry name" value="Lactate/malate_DH_C"/>
</dbReference>
<dbReference type="InterPro" id="IPR011275">
    <property type="entry name" value="Malate_DH_type3"/>
</dbReference>
<protein>
    <submittedName>
        <fullName evidence="5">Malate dehydrogenase</fullName>
        <ecNumber evidence="5">1.1.1.37</ecNumber>
    </submittedName>
</protein>
<dbReference type="Gene3D" id="3.40.50.720">
    <property type="entry name" value="NAD(P)-binding Rossmann-like Domain"/>
    <property type="match status" value="1"/>
</dbReference>
<keyword evidence="2" id="KW-0520">NAD</keyword>
<evidence type="ECO:0000256" key="2">
    <source>
        <dbReference type="ARBA" id="ARBA00023027"/>
    </source>
</evidence>
<reference evidence="5" key="1">
    <citation type="submission" date="2016-10" db="EMBL/GenBank/DDBJ databases">
        <authorList>
            <person name="de Groot N.N."/>
        </authorList>
    </citation>
    <scope>NUCLEOTIDE SEQUENCE</scope>
</reference>
<dbReference type="NCBIfam" id="NF004863">
    <property type="entry name" value="PRK06223.1"/>
    <property type="match status" value="1"/>
</dbReference>
<feature type="domain" description="Lactate/malate dehydrogenase C-terminal" evidence="4">
    <location>
        <begin position="149"/>
        <end position="305"/>
    </location>
</feature>
<keyword evidence="1 5" id="KW-0560">Oxidoreductase</keyword>
<dbReference type="PANTHER" id="PTHR43128">
    <property type="entry name" value="L-2-HYDROXYCARBOXYLATE DEHYDROGENASE (NAD(P)(+))"/>
    <property type="match status" value="1"/>
</dbReference>
<dbReference type="FunFam" id="3.40.50.720:FF:000018">
    <property type="entry name" value="Malate dehydrogenase"/>
    <property type="match status" value="1"/>
</dbReference>
<dbReference type="InterPro" id="IPR036291">
    <property type="entry name" value="NAD(P)-bd_dom_sf"/>
</dbReference>
<dbReference type="AlphaFoldDB" id="A0A1W1EHE1"/>
<organism evidence="5">
    <name type="scientific">hydrothermal vent metagenome</name>
    <dbReference type="NCBI Taxonomy" id="652676"/>
    <lineage>
        <taxon>unclassified sequences</taxon>
        <taxon>metagenomes</taxon>
        <taxon>ecological metagenomes</taxon>
    </lineage>
</organism>
<evidence type="ECO:0000256" key="1">
    <source>
        <dbReference type="ARBA" id="ARBA00023002"/>
    </source>
</evidence>
<dbReference type="EC" id="1.1.1.37" evidence="5"/>
<dbReference type="SUPFAM" id="SSF51735">
    <property type="entry name" value="NAD(P)-binding Rossmann-fold domains"/>
    <property type="match status" value="1"/>
</dbReference>